<dbReference type="PANTHER" id="PTHR47718:SF13">
    <property type="entry name" value="OS09G0290500 PROTEIN"/>
    <property type="match status" value="1"/>
</dbReference>
<dbReference type="STRING" id="3818.A0A445B3Z5"/>
<dbReference type="Proteomes" id="UP000289738">
    <property type="component" value="Chromosome A10"/>
</dbReference>
<dbReference type="InterPro" id="IPR018289">
    <property type="entry name" value="MULE_transposase_dom"/>
</dbReference>
<dbReference type="Pfam" id="PF10551">
    <property type="entry name" value="MULE"/>
    <property type="match status" value="1"/>
</dbReference>
<name>A0A445B3Z5_ARAHY</name>
<keyword evidence="3" id="KW-1185">Reference proteome</keyword>
<proteinExistence type="predicted"/>
<comment type="caution">
    <text evidence="2">The sequence shown here is derived from an EMBL/GenBank/DDBJ whole genome shotgun (WGS) entry which is preliminary data.</text>
</comment>
<organism evidence="2 3">
    <name type="scientific">Arachis hypogaea</name>
    <name type="common">Peanut</name>
    <dbReference type="NCBI Taxonomy" id="3818"/>
    <lineage>
        <taxon>Eukaryota</taxon>
        <taxon>Viridiplantae</taxon>
        <taxon>Streptophyta</taxon>
        <taxon>Embryophyta</taxon>
        <taxon>Tracheophyta</taxon>
        <taxon>Spermatophyta</taxon>
        <taxon>Magnoliopsida</taxon>
        <taxon>eudicotyledons</taxon>
        <taxon>Gunneridae</taxon>
        <taxon>Pentapetalae</taxon>
        <taxon>rosids</taxon>
        <taxon>fabids</taxon>
        <taxon>Fabales</taxon>
        <taxon>Fabaceae</taxon>
        <taxon>Papilionoideae</taxon>
        <taxon>50 kb inversion clade</taxon>
        <taxon>dalbergioids sensu lato</taxon>
        <taxon>Dalbergieae</taxon>
        <taxon>Pterocarpus clade</taxon>
        <taxon>Arachis</taxon>
    </lineage>
</organism>
<dbReference type="EMBL" id="SDMP01000010">
    <property type="protein sequence ID" value="RYR33389.1"/>
    <property type="molecule type" value="Genomic_DNA"/>
</dbReference>
<dbReference type="PANTHER" id="PTHR47718">
    <property type="entry name" value="OS01G0519700 PROTEIN"/>
    <property type="match status" value="1"/>
</dbReference>
<dbReference type="AlphaFoldDB" id="A0A445B3Z5"/>
<protein>
    <recommendedName>
        <fullName evidence="1">MULE transposase domain-containing protein</fullName>
    </recommendedName>
</protein>
<gene>
    <name evidence="2" type="ORF">Ahy_A10g047973</name>
</gene>
<sequence length="167" mass="19536">MKEKNQNFFFELELEVDQSIKISFWADARSKAAFEYFEDVISFDTTYNTNRYKLVFGSFVRVNHHSQSTLLRCVLMKNEDTQSFKWLFKCWLHYMGGNAPKDILTDQCASNICEFVSESEELTTIMYRAYDNVIVEMQEHKAKSNEKCSLSHEVANLEAINELQSPP</sequence>
<reference evidence="2 3" key="1">
    <citation type="submission" date="2019-01" db="EMBL/GenBank/DDBJ databases">
        <title>Sequencing of cultivated peanut Arachis hypogaea provides insights into genome evolution and oil improvement.</title>
        <authorList>
            <person name="Chen X."/>
        </authorList>
    </citation>
    <scope>NUCLEOTIDE SEQUENCE [LARGE SCALE GENOMIC DNA]</scope>
    <source>
        <strain evidence="3">cv. Fuhuasheng</strain>
        <tissue evidence="2">Leaves</tissue>
    </source>
</reference>
<feature type="domain" description="MULE transposase" evidence="1">
    <location>
        <begin position="40"/>
        <end position="110"/>
    </location>
</feature>
<evidence type="ECO:0000259" key="1">
    <source>
        <dbReference type="Pfam" id="PF10551"/>
    </source>
</evidence>
<accession>A0A445B3Z5</accession>
<evidence type="ECO:0000313" key="2">
    <source>
        <dbReference type="EMBL" id="RYR33389.1"/>
    </source>
</evidence>
<evidence type="ECO:0000313" key="3">
    <source>
        <dbReference type="Proteomes" id="UP000289738"/>
    </source>
</evidence>